<evidence type="ECO:0000313" key="3">
    <source>
        <dbReference type="Proteomes" id="UP000008549"/>
    </source>
</evidence>
<keyword evidence="3" id="KW-1185">Reference proteome</keyword>
<feature type="compositionally biased region" description="Polar residues" evidence="1">
    <location>
        <begin position="101"/>
        <end position="113"/>
    </location>
</feature>
<protein>
    <submittedName>
        <fullName evidence="2">Protein CBG12283</fullName>
    </submittedName>
</protein>
<evidence type="ECO:0000313" key="2">
    <source>
        <dbReference type="EMBL" id="CAP31285.1"/>
    </source>
</evidence>
<dbReference type="RefSeq" id="XP_002642696.1">
    <property type="nucleotide sequence ID" value="XM_002642650.1"/>
</dbReference>
<dbReference type="CTD" id="8584690"/>
<dbReference type="HOGENOM" id="CLU_1504775_0_0_1"/>
<dbReference type="AlphaFoldDB" id="A8XF63"/>
<organism evidence="2 3">
    <name type="scientific">Caenorhabditis briggsae</name>
    <dbReference type="NCBI Taxonomy" id="6238"/>
    <lineage>
        <taxon>Eukaryota</taxon>
        <taxon>Metazoa</taxon>
        <taxon>Ecdysozoa</taxon>
        <taxon>Nematoda</taxon>
        <taxon>Chromadorea</taxon>
        <taxon>Rhabditida</taxon>
        <taxon>Rhabditina</taxon>
        <taxon>Rhabditomorpha</taxon>
        <taxon>Rhabditoidea</taxon>
        <taxon>Rhabditidae</taxon>
        <taxon>Peloderinae</taxon>
        <taxon>Caenorhabditis</taxon>
    </lineage>
</organism>
<dbReference type="STRING" id="6238.A8XF63"/>
<evidence type="ECO:0000313" key="4">
    <source>
        <dbReference type="WormBase" id="CBG12283"/>
    </source>
</evidence>
<dbReference type="Proteomes" id="UP000008549">
    <property type="component" value="Unassembled WGS sequence"/>
</dbReference>
<dbReference type="KEGG" id="cbr:CBG_12283"/>
<reference evidence="2 3" key="2">
    <citation type="journal article" date="2011" name="PLoS Genet.">
        <title>Caenorhabditis briggsae recombinant inbred line genotypes reveal inter-strain incompatibility and the evolution of recombination.</title>
        <authorList>
            <person name="Ross J.A."/>
            <person name="Koboldt D.C."/>
            <person name="Staisch J.E."/>
            <person name="Chamberlin H.M."/>
            <person name="Gupta B.P."/>
            <person name="Miller R.D."/>
            <person name="Baird S.E."/>
            <person name="Haag E.S."/>
        </authorList>
    </citation>
    <scope>NUCLEOTIDE SEQUENCE [LARGE SCALE GENOMIC DNA]</scope>
    <source>
        <strain evidence="2 3">AF16</strain>
    </source>
</reference>
<feature type="region of interest" description="Disordered" evidence="1">
    <location>
        <begin position="80"/>
        <end position="113"/>
    </location>
</feature>
<reference evidence="2 3" key="1">
    <citation type="journal article" date="2003" name="PLoS Biol.">
        <title>The genome sequence of Caenorhabditis briggsae: a platform for comparative genomics.</title>
        <authorList>
            <person name="Stein L.D."/>
            <person name="Bao Z."/>
            <person name="Blasiar D."/>
            <person name="Blumenthal T."/>
            <person name="Brent M.R."/>
            <person name="Chen N."/>
            <person name="Chinwalla A."/>
            <person name="Clarke L."/>
            <person name="Clee C."/>
            <person name="Coghlan A."/>
            <person name="Coulson A."/>
            <person name="D'Eustachio P."/>
            <person name="Fitch D.H."/>
            <person name="Fulton L.A."/>
            <person name="Fulton R.E."/>
            <person name="Griffiths-Jones S."/>
            <person name="Harris T.W."/>
            <person name="Hillier L.W."/>
            <person name="Kamath R."/>
            <person name="Kuwabara P.E."/>
            <person name="Mardis E.R."/>
            <person name="Marra M.A."/>
            <person name="Miner T.L."/>
            <person name="Minx P."/>
            <person name="Mullikin J.C."/>
            <person name="Plumb R.W."/>
            <person name="Rogers J."/>
            <person name="Schein J.E."/>
            <person name="Sohrmann M."/>
            <person name="Spieth J."/>
            <person name="Stajich J.E."/>
            <person name="Wei C."/>
            <person name="Willey D."/>
            <person name="Wilson R.K."/>
            <person name="Durbin R."/>
            <person name="Waterston R.H."/>
        </authorList>
    </citation>
    <scope>NUCLEOTIDE SEQUENCE [LARGE SCALE GENOMIC DNA]</scope>
    <source>
        <strain evidence="2 3">AF16</strain>
    </source>
</reference>
<feature type="compositionally biased region" description="Low complexity" evidence="1">
    <location>
        <begin position="83"/>
        <end position="100"/>
    </location>
</feature>
<proteinExistence type="predicted"/>
<sequence length="179" mass="19481">MGWGESIYTYILHPGTSQTTRPNCARIGDGWEVGTADMAQDANSSTQRTMGIWNSTQIPGTLPGSRRHIVNMCRRYMLKKPSTHSTSTRSTGRSGNGTPSIQKDSTTTTSMASPQNWPISTLLTYMKSAKIQKSWIETGRGNHSKANFAAIRSNFLTIPPDVSFVPVAGNDGILCLTVL</sequence>
<dbReference type="InParanoid" id="A8XF63"/>
<dbReference type="EMBL" id="HE600962">
    <property type="protein sequence ID" value="CAP31285.1"/>
    <property type="molecule type" value="Genomic_DNA"/>
</dbReference>
<gene>
    <name evidence="2 4" type="ORF">CBG12283</name>
    <name evidence="2" type="ORF">CBG_12283</name>
</gene>
<dbReference type="GeneID" id="8584690"/>
<dbReference type="WormBase" id="CBG12283">
    <property type="protein sequence ID" value="CBP17420"/>
    <property type="gene ID" value="WBGene00033255"/>
</dbReference>
<name>A8XF63_CAEBR</name>
<evidence type="ECO:0000256" key="1">
    <source>
        <dbReference type="SAM" id="MobiDB-lite"/>
    </source>
</evidence>
<accession>A8XF63</accession>